<dbReference type="EMBL" id="LT719092">
    <property type="protein sequence ID" value="SJK84225.1"/>
    <property type="molecule type" value="Genomic_DNA"/>
</dbReference>
<sequence>MLKTLLNFMISMETGKGPFECHQCGTKHESEIEAIQCGCAFD</sequence>
<name>A0A1R4A5I4_9ARCH</name>
<protein>
    <recommendedName>
        <fullName evidence="3">Zinc finger protein</fullName>
    </recommendedName>
</protein>
<evidence type="ECO:0000313" key="2">
    <source>
        <dbReference type="Proteomes" id="UP000187822"/>
    </source>
</evidence>
<accession>A0A1R4A5I4</accession>
<evidence type="ECO:0000313" key="1">
    <source>
        <dbReference type="EMBL" id="SJK84225.1"/>
    </source>
</evidence>
<dbReference type="Proteomes" id="UP000187822">
    <property type="component" value="Chromosome I"/>
</dbReference>
<proteinExistence type="predicted"/>
<reference evidence="2" key="1">
    <citation type="submission" date="2016-06" db="EMBL/GenBank/DDBJ databases">
        <authorList>
            <person name="Toshchakov V.S."/>
        </authorList>
    </citation>
    <scope>NUCLEOTIDE SEQUENCE [LARGE SCALE GENOMIC DNA]</scope>
    <source>
        <strain>PM4 (JCM 30641</strain>
        <strain evidence="2">\VKM B-2940)</strain>
    </source>
</reference>
<gene>
    <name evidence="1" type="ORF">CPM_0340</name>
</gene>
<organism evidence="1 2">
    <name type="scientific">Cuniculiplasma divulgatum</name>
    <dbReference type="NCBI Taxonomy" id="1673428"/>
    <lineage>
        <taxon>Archaea</taxon>
        <taxon>Methanobacteriati</taxon>
        <taxon>Thermoplasmatota</taxon>
        <taxon>Thermoplasmata</taxon>
        <taxon>Thermoplasmatales</taxon>
        <taxon>Cuniculiplasmataceae</taxon>
        <taxon>Cuniculiplasma</taxon>
    </lineage>
</organism>
<keyword evidence="2" id="KW-1185">Reference proteome</keyword>
<dbReference type="AlphaFoldDB" id="A0A1R4A5I4"/>
<dbReference type="KEGG" id="cdiv:CPM_0340"/>
<evidence type="ECO:0008006" key="3">
    <source>
        <dbReference type="Google" id="ProtNLM"/>
    </source>
</evidence>